<evidence type="ECO:0000256" key="4">
    <source>
        <dbReference type="SAM" id="MobiDB-lite"/>
    </source>
</evidence>
<feature type="compositionally biased region" description="Basic and acidic residues" evidence="4">
    <location>
        <begin position="234"/>
        <end position="251"/>
    </location>
</feature>
<evidence type="ECO:0000313" key="5">
    <source>
        <dbReference type="EMBL" id="KAA0191595.1"/>
    </source>
</evidence>
<comment type="caution">
    <text evidence="5">The sequence shown here is derived from an EMBL/GenBank/DDBJ whole genome shotgun (WGS) entry which is preliminary data.</text>
</comment>
<comment type="similarity">
    <text evidence="1">Belongs to the CDR2 family.</text>
</comment>
<evidence type="ECO:0000256" key="2">
    <source>
        <dbReference type="ARBA" id="ARBA00023054"/>
    </source>
</evidence>
<dbReference type="AlphaFoldDB" id="A0A8E0RYP9"/>
<dbReference type="InterPro" id="IPR026079">
    <property type="entry name" value="CDR2"/>
</dbReference>
<evidence type="ECO:0000256" key="1">
    <source>
        <dbReference type="ARBA" id="ARBA00009019"/>
    </source>
</evidence>
<dbReference type="PANTHER" id="PTHR19232">
    <property type="entry name" value="CENTROCORTIN FAMILY MEMBER"/>
    <property type="match status" value="1"/>
</dbReference>
<proteinExistence type="inferred from homology"/>
<feature type="region of interest" description="Disordered" evidence="4">
    <location>
        <begin position="207"/>
        <end position="253"/>
    </location>
</feature>
<keyword evidence="2 3" id="KW-0175">Coiled coil</keyword>
<reference evidence="5" key="1">
    <citation type="submission" date="2019-05" db="EMBL/GenBank/DDBJ databases">
        <title>Annotation for the trematode Fasciolopsis buski.</title>
        <authorList>
            <person name="Choi Y.-J."/>
        </authorList>
    </citation>
    <scope>NUCLEOTIDE SEQUENCE</scope>
    <source>
        <strain evidence="5">HT</strain>
        <tissue evidence="5">Whole worm</tissue>
    </source>
</reference>
<feature type="compositionally biased region" description="Polar residues" evidence="4">
    <location>
        <begin position="374"/>
        <end position="391"/>
    </location>
</feature>
<dbReference type="OrthoDB" id="10059415at2759"/>
<evidence type="ECO:0000313" key="6">
    <source>
        <dbReference type="Proteomes" id="UP000728185"/>
    </source>
</evidence>
<sequence length="486" mass="55591">MDNTFRAKRYETNGVNSRHSLSDDQSSLVDEGYWHDNDLILAAELGKALLDRNRVLEQALEKARMAEEEKTAEIEVSVGAWVHDYAYVSQYLNFFRPSFTLIPSRPPYFSVPTRSYRLVQFLFKQLTELRELSQRKAAFVDQADTYSMELDRSNRRLMKQMIVDKQKIHRLSSHVARLEQQVNSLLDQLNQCRQHCIDSQPFSDRPQLNALAIPSPSSPLSASPPRSPVPFDPTSRDSYRRPRSGAEREQFVDDELMDQPQLSFISPALFHVPWLHPNSLANDRIYRVTSWPMLSSYARLNWAFDLALCDPSEFPASKRTALTPHGGQNRPIVPSCLENGSLTKTTGNIQTKPDEFVGHCPRFQDSLNSELRNAQMSKGHSDWNESTTSAAESRKPGTSYATSRPTTQNSSHLRELQDLLDDATFIRRLENIYALKLQCGVPSLTSTDYQPQYKQLFQDAFRMLRDLKRGMSSHQMNPVVIAEEKS</sequence>
<dbReference type="PANTHER" id="PTHR19232:SF7">
    <property type="entry name" value="CENTROCORTIN, ISOFORM A"/>
    <property type="match status" value="1"/>
</dbReference>
<feature type="coiled-coil region" evidence="3">
    <location>
        <begin position="168"/>
        <end position="195"/>
    </location>
</feature>
<name>A0A8E0RYP9_9TREM</name>
<accession>A0A8E0RYP9</accession>
<feature type="compositionally biased region" description="Low complexity" evidence="4">
    <location>
        <begin position="214"/>
        <end position="224"/>
    </location>
</feature>
<evidence type="ECO:0000256" key="3">
    <source>
        <dbReference type="SAM" id="Coils"/>
    </source>
</evidence>
<organism evidence="5 6">
    <name type="scientific">Fasciolopsis buskii</name>
    <dbReference type="NCBI Taxonomy" id="27845"/>
    <lineage>
        <taxon>Eukaryota</taxon>
        <taxon>Metazoa</taxon>
        <taxon>Spiralia</taxon>
        <taxon>Lophotrochozoa</taxon>
        <taxon>Platyhelminthes</taxon>
        <taxon>Trematoda</taxon>
        <taxon>Digenea</taxon>
        <taxon>Plagiorchiida</taxon>
        <taxon>Echinostomata</taxon>
        <taxon>Echinostomatoidea</taxon>
        <taxon>Fasciolidae</taxon>
        <taxon>Fasciolopsis</taxon>
    </lineage>
</organism>
<keyword evidence="6" id="KW-1185">Reference proteome</keyword>
<protein>
    <submittedName>
        <fullName evidence="5">Uncharacterized protein</fullName>
    </submittedName>
</protein>
<feature type="compositionally biased region" description="Polar residues" evidence="4">
    <location>
        <begin position="399"/>
        <end position="411"/>
    </location>
</feature>
<dbReference type="Proteomes" id="UP000728185">
    <property type="component" value="Unassembled WGS sequence"/>
</dbReference>
<feature type="region of interest" description="Disordered" evidence="4">
    <location>
        <begin position="374"/>
        <end position="413"/>
    </location>
</feature>
<dbReference type="EMBL" id="LUCM01006241">
    <property type="protein sequence ID" value="KAA0191595.1"/>
    <property type="molecule type" value="Genomic_DNA"/>
</dbReference>
<gene>
    <name evidence="5" type="ORF">FBUS_00855</name>
</gene>